<evidence type="ECO:0000256" key="4">
    <source>
        <dbReference type="SAM" id="MobiDB-lite"/>
    </source>
</evidence>
<gene>
    <name evidence="6" type="ORF">GCM10022419_128160</name>
</gene>
<keyword evidence="3" id="KW-0804">Transcription</keyword>
<dbReference type="PROSITE" id="PS50932">
    <property type="entry name" value="HTH_LACI_2"/>
    <property type="match status" value="1"/>
</dbReference>
<name>A0ABP6ZWV8_9ACTN</name>
<dbReference type="EMBL" id="BAABDQ010000063">
    <property type="protein sequence ID" value="GAA3620880.1"/>
    <property type="molecule type" value="Genomic_DNA"/>
</dbReference>
<dbReference type="InterPro" id="IPR046335">
    <property type="entry name" value="LacI/GalR-like_sensor"/>
</dbReference>
<dbReference type="Pfam" id="PF00356">
    <property type="entry name" value="LacI"/>
    <property type="match status" value="1"/>
</dbReference>
<evidence type="ECO:0000259" key="5">
    <source>
        <dbReference type="PROSITE" id="PS50932"/>
    </source>
</evidence>
<dbReference type="RefSeq" id="WP_345579086.1">
    <property type="nucleotide sequence ID" value="NZ_BAABDQ010000063.1"/>
</dbReference>
<keyword evidence="7" id="KW-1185">Reference proteome</keyword>
<proteinExistence type="predicted"/>
<dbReference type="CDD" id="cd01392">
    <property type="entry name" value="HTH_LacI"/>
    <property type="match status" value="1"/>
</dbReference>
<dbReference type="InterPro" id="IPR000843">
    <property type="entry name" value="HTH_LacI"/>
</dbReference>
<dbReference type="Gene3D" id="1.10.260.40">
    <property type="entry name" value="lambda repressor-like DNA-binding domains"/>
    <property type="match status" value="1"/>
</dbReference>
<accession>A0ABP6ZWV8</accession>
<protein>
    <submittedName>
        <fullName evidence="6">LacI family DNA-binding transcriptional regulator</fullName>
    </submittedName>
</protein>
<dbReference type="PANTHER" id="PTHR30146:SF109">
    <property type="entry name" value="HTH-TYPE TRANSCRIPTIONAL REGULATOR GALS"/>
    <property type="match status" value="1"/>
</dbReference>
<comment type="caution">
    <text evidence="6">The sequence shown here is derived from an EMBL/GenBank/DDBJ whole genome shotgun (WGS) entry which is preliminary data.</text>
</comment>
<sequence>MSSLRDVAERAQVAVSTVSAALNGTRPVAAATKRRIEQAAAELGYRPNLLARGLQSKRTRILALLFPAPRSGFGLTEMQFATGAAEAARELGYHLLLSPEHADPIEELRHLTGLGLVDGVLLMEVRLDDERTDFLTRAGVAFSMIGRTRDPGPIDYADIDFAATARDAVAHVAGLGHRKLAFFNHSTDAYAAQYGPAIRAGEEFARAAGAAGIGYVDDFRPGSAEEGGRAFEALMAAHPDVTALAVMDDHAAVGVLAAVAARGWRVPEDLTLMLVLSSSRVAEMFHPRLTTLEPPSAELGRLGARMLIDRLEGGPPGEGGPQGEGGPPEGGPPEGGPQRRLVPCRLVIGDSSAPPRPYHGGLDPEQGEPPYGRGSPNDLQNGSA</sequence>
<dbReference type="Gene3D" id="3.40.50.2300">
    <property type="match status" value="2"/>
</dbReference>
<evidence type="ECO:0000256" key="2">
    <source>
        <dbReference type="ARBA" id="ARBA00023125"/>
    </source>
</evidence>
<feature type="domain" description="HTH lacI-type" evidence="5">
    <location>
        <begin position="2"/>
        <end position="56"/>
    </location>
</feature>
<dbReference type="PANTHER" id="PTHR30146">
    <property type="entry name" value="LACI-RELATED TRANSCRIPTIONAL REPRESSOR"/>
    <property type="match status" value="1"/>
</dbReference>
<dbReference type="GO" id="GO:0003677">
    <property type="term" value="F:DNA binding"/>
    <property type="evidence" value="ECO:0007669"/>
    <property type="project" value="UniProtKB-KW"/>
</dbReference>
<feature type="region of interest" description="Disordered" evidence="4">
    <location>
        <begin position="309"/>
        <end position="384"/>
    </location>
</feature>
<dbReference type="Pfam" id="PF13377">
    <property type="entry name" value="Peripla_BP_3"/>
    <property type="match status" value="1"/>
</dbReference>
<dbReference type="InterPro" id="IPR028082">
    <property type="entry name" value="Peripla_BP_I"/>
</dbReference>
<feature type="compositionally biased region" description="Gly residues" evidence="4">
    <location>
        <begin position="314"/>
        <end position="328"/>
    </location>
</feature>
<dbReference type="SMART" id="SM00354">
    <property type="entry name" value="HTH_LACI"/>
    <property type="match status" value="1"/>
</dbReference>
<dbReference type="Proteomes" id="UP001500630">
    <property type="component" value="Unassembled WGS sequence"/>
</dbReference>
<reference evidence="7" key="1">
    <citation type="journal article" date="2019" name="Int. J. Syst. Evol. Microbiol.">
        <title>The Global Catalogue of Microorganisms (GCM) 10K type strain sequencing project: providing services to taxonomists for standard genome sequencing and annotation.</title>
        <authorList>
            <consortium name="The Broad Institute Genomics Platform"/>
            <consortium name="The Broad Institute Genome Sequencing Center for Infectious Disease"/>
            <person name="Wu L."/>
            <person name="Ma J."/>
        </authorList>
    </citation>
    <scope>NUCLEOTIDE SEQUENCE [LARGE SCALE GENOMIC DNA]</scope>
    <source>
        <strain evidence="7">JCM 17326</strain>
    </source>
</reference>
<dbReference type="SUPFAM" id="SSF53822">
    <property type="entry name" value="Periplasmic binding protein-like I"/>
    <property type="match status" value="1"/>
</dbReference>
<evidence type="ECO:0000256" key="3">
    <source>
        <dbReference type="ARBA" id="ARBA00023163"/>
    </source>
</evidence>
<keyword evidence="2 6" id="KW-0238">DNA-binding</keyword>
<dbReference type="SUPFAM" id="SSF47413">
    <property type="entry name" value="lambda repressor-like DNA-binding domains"/>
    <property type="match status" value="1"/>
</dbReference>
<dbReference type="InterPro" id="IPR010982">
    <property type="entry name" value="Lambda_DNA-bd_dom_sf"/>
</dbReference>
<evidence type="ECO:0000313" key="7">
    <source>
        <dbReference type="Proteomes" id="UP001500630"/>
    </source>
</evidence>
<evidence type="ECO:0000313" key="6">
    <source>
        <dbReference type="EMBL" id="GAA3620880.1"/>
    </source>
</evidence>
<organism evidence="6 7">
    <name type="scientific">Nonomuraea rosea</name>
    <dbReference type="NCBI Taxonomy" id="638574"/>
    <lineage>
        <taxon>Bacteria</taxon>
        <taxon>Bacillati</taxon>
        <taxon>Actinomycetota</taxon>
        <taxon>Actinomycetes</taxon>
        <taxon>Streptosporangiales</taxon>
        <taxon>Streptosporangiaceae</taxon>
        <taxon>Nonomuraea</taxon>
    </lineage>
</organism>
<evidence type="ECO:0000256" key="1">
    <source>
        <dbReference type="ARBA" id="ARBA00023015"/>
    </source>
</evidence>
<keyword evidence="1" id="KW-0805">Transcription regulation</keyword>